<name>A0ABW4N325_9CAUL</name>
<sequence>MAASPQDILSFWRSAGPAKWFARNPAFDQAIQLRFEPVHHAAARGEYDDWAKTADGALALLILLDQFPRNLYRGSAHAFATDPKARAIARAAVEAGFDKQVEPALRPFFYLPFEHSEDLEDQVLSCRLCKAHMDETGDAETLKWAELHREIIEKFGRFPHRNPCFGRTTTPDEQAFLDAGGFAG</sequence>
<dbReference type="Pfam" id="PF06041">
    <property type="entry name" value="DUF924"/>
    <property type="match status" value="1"/>
</dbReference>
<evidence type="ECO:0000313" key="1">
    <source>
        <dbReference type="EMBL" id="MFD1784369.1"/>
    </source>
</evidence>
<reference evidence="2" key="1">
    <citation type="journal article" date="2019" name="Int. J. Syst. Evol. Microbiol.">
        <title>The Global Catalogue of Microorganisms (GCM) 10K type strain sequencing project: providing services to taxonomists for standard genome sequencing and annotation.</title>
        <authorList>
            <consortium name="The Broad Institute Genomics Platform"/>
            <consortium name="The Broad Institute Genome Sequencing Center for Infectious Disease"/>
            <person name="Wu L."/>
            <person name="Ma J."/>
        </authorList>
    </citation>
    <scope>NUCLEOTIDE SEQUENCE [LARGE SCALE GENOMIC DNA]</scope>
    <source>
        <strain evidence="2">DFY28</strain>
    </source>
</reference>
<dbReference type="Gene3D" id="1.25.40.10">
    <property type="entry name" value="Tetratricopeptide repeat domain"/>
    <property type="match status" value="1"/>
</dbReference>
<keyword evidence="2" id="KW-1185">Reference proteome</keyword>
<dbReference type="SUPFAM" id="SSF48452">
    <property type="entry name" value="TPR-like"/>
    <property type="match status" value="1"/>
</dbReference>
<gene>
    <name evidence="1" type="ORF">ACFSC0_13260</name>
</gene>
<dbReference type="Gene3D" id="1.20.58.320">
    <property type="entry name" value="TPR-like"/>
    <property type="match status" value="1"/>
</dbReference>
<dbReference type="InterPro" id="IPR010323">
    <property type="entry name" value="DUF924"/>
</dbReference>
<organism evidence="1 2">
    <name type="scientific">Phenylobacterium terrae</name>
    <dbReference type="NCBI Taxonomy" id="2665495"/>
    <lineage>
        <taxon>Bacteria</taxon>
        <taxon>Pseudomonadati</taxon>
        <taxon>Pseudomonadota</taxon>
        <taxon>Alphaproteobacteria</taxon>
        <taxon>Caulobacterales</taxon>
        <taxon>Caulobacteraceae</taxon>
        <taxon>Phenylobacterium</taxon>
    </lineage>
</organism>
<proteinExistence type="predicted"/>
<dbReference type="EMBL" id="JBHUEY010000001">
    <property type="protein sequence ID" value="MFD1784369.1"/>
    <property type="molecule type" value="Genomic_DNA"/>
</dbReference>
<evidence type="ECO:0000313" key="2">
    <source>
        <dbReference type="Proteomes" id="UP001597237"/>
    </source>
</evidence>
<comment type="caution">
    <text evidence="1">The sequence shown here is derived from an EMBL/GenBank/DDBJ whole genome shotgun (WGS) entry which is preliminary data.</text>
</comment>
<dbReference type="RefSeq" id="WP_377283683.1">
    <property type="nucleotide sequence ID" value="NZ_JBHRSI010000009.1"/>
</dbReference>
<dbReference type="Proteomes" id="UP001597237">
    <property type="component" value="Unassembled WGS sequence"/>
</dbReference>
<accession>A0ABW4N325</accession>
<dbReference type="InterPro" id="IPR011990">
    <property type="entry name" value="TPR-like_helical_dom_sf"/>
</dbReference>
<protein>
    <submittedName>
        <fullName evidence="1">DUF924 family protein</fullName>
    </submittedName>
</protein>